<evidence type="ECO:0000313" key="4">
    <source>
        <dbReference type="Proteomes" id="UP000242432"/>
    </source>
</evidence>
<feature type="region of interest" description="Disordered" evidence="2">
    <location>
        <begin position="75"/>
        <end position="100"/>
    </location>
</feature>
<sequence>MFTEEELNQSILEINEIEEELKRLDALYNSVKEQLPKDVANMDTRDLPHDAVLDKMIDEAKRKAEAEGRQRAAIYEDKIRQKKGGSAAKPKAGSRRGMMA</sequence>
<organism evidence="3 4">
    <name type="scientific">Succinivibrio dextrinosolvens DSM 3072</name>
    <dbReference type="NCBI Taxonomy" id="1123324"/>
    <lineage>
        <taxon>Bacteria</taxon>
        <taxon>Pseudomonadati</taxon>
        <taxon>Pseudomonadota</taxon>
        <taxon>Gammaproteobacteria</taxon>
        <taxon>Aeromonadales</taxon>
        <taxon>Succinivibrionaceae</taxon>
        <taxon>Succinivibrio</taxon>
    </lineage>
</organism>
<dbReference type="STRING" id="83771.SAMN02910357_01239"/>
<dbReference type="RefSeq" id="WP_078928122.1">
    <property type="nucleotide sequence ID" value="NZ_FUXX01000006.1"/>
</dbReference>
<evidence type="ECO:0000256" key="1">
    <source>
        <dbReference type="SAM" id="Coils"/>
    </source>
</evidence>
<gene>
    <name evidence="3" type="ORF">SAMN02745213_00554</name>
</gene>
<dbReference type="Proteomes" id="UP000242432">
    <property type="component" value="Unassembled WGS sequence"/>
</dbReference>
<feature type="coiled-coil region" evidence="1">
    <location>
        <begin position="7"/>
        <end position="34"/>
    </location>
</feature>
<evidence type="ECO:0000256" key="2">
    <source>
        <dbReference type="SAM" id="MobiDB-lite"/>
    </source>
</evidence>
<evidence type="ECO:0000313" key="3">
    <source>
        <dbReference type="EMBL" id="SKA58937.1"/>
    </source>
</evidence>
<name>A0A1T4V218_9GAMM</name>
<dbReference type="AlphaFoldDB" id="A0A1T4V218"/>
<reference evidence="4" key="1">
    <citation type="submission" date="2017-02" db="EMBL/GenBank/DDBJ databases">
        <authorList>
            <person name="Varghese N."/>
            <person name="Submissions S."/>
        </authorList>
    </citation>
    <scope>NUCLEOTIDE SEQUENCE [LARGE SCALE GENOMIC DNA]</scope>
    <source>
        <strain evidence="4">DSM 3072</strain>
    </source>
</reference>
<accession>A0A1T4V218</accession>
<proteinExistence type="predicted"/>
<dbReference type="EMBL" id="FUXX01000006">
    <property type="protein sequence ID" value="SKA58937.1"/>
    <property type="molecule type" value="Genomic_DNA"/>
</dbReference>
<protein>
    <submittedName>
        <fullName evidence="3">Uncharacterized protein</fullName>
    </submittedName>
</protein>
<keyword evidence="1" id="KW-0175">Coiled coil</keyword>
<keyword evidence="4" id="KW-1185">Reference proteome</keyword>